<dbReference type="GO" id="GO:0009982">
    <property type="term" value="F:pseudouridine synthase activity"/>
    <property type="evidence" value="ECO:0007669"/>
    <property type="project" value="InterPro"/>
</dbReference>
<evidence type="ECO:0000313" key="5">
    <source>
        <dbReference type="EMBL" id="GAH31319.1"/>
    </source>
</evidence>
<feature type="domain" description="Pseudouridine synthase I TruA alpha/beta" evidence="4">
    <location>
        <begin position="88"/>
        <end position="167"/>
    </location>
</feature>
<comment type="caution">
    <text evidence="5">The sequence shown here is derived from an EMBL/GenBank/DDBJ whole genome shotgun (WGS) entry which is preliminary data.</text>
</comment>
<comment type="similarity">
    <text evidence="1">Belongs to the tRNA pseudouridine synthase TruA family.</text>
</comment>
<dbReference type="Gene3D" id="3.30.70.660">
    <property type="entry name" value="Pseudouridine synthase I, catalytic domain, C-terminal subdomain"/>
    <property type="match status" value="1"/>
</dbReference>
<name>X1FPL6_9ZZZZ</name>
<dbReference type="Pfam" id="PF01416">
    <property type="entry name" value="PseudoU_synth_1"/>
    <property type="match status" value="1"/>
</dbReference>
<dbReference type="GO" id="GO:0031119">
    <property type="term" value="P:tRNA pseudouridine synthesis"/>
    <property type="evidence" value="ECO:0007669"/>
    <property type="project" value="TreeGrafter"/>
</dbReference>
<feature type="non-terminal residue" evidence="5">
    <location>
        <position position="1"/>
    </location>
</feature>
<gene>
    <name evidence="5" type="ORF">S03H2_25021</name>
</gene>
<protein>
    <recommendedName>
        <fullName evidence="4">Pseudouridine synthase I TruA alpha/beta domain-containing protein</fullName>
    </recommendedName>
</protein>
<dbReference type="Gene3D" id="3.30.70.580">
    <property type="entry name" value="Pseudouridine synthase I, catalytic domain, N-terminal subdomain"/>
    <property type="match status" value="1"/>
</dbReference>
<dbReference type="InterPro" id="IPR020103">
    <property type="entry name" value="PsdUridine_synth_cat_dom_sf"/>
</dbReference>
<accession>X1FPL6</accession>
<evidence type="ECO:0000256" key="3">
    <source>
        <dbReference type="ARBA" id="ARBA00023235"/>
    </source>
</evidence>
<evidence type="ECO:0000256" key="2">
    <source>
        <dbReference type="ARBA" id="ARBA00022694"/>
    </source>
</evidence>
<feature type="non-terminal residue" evidence="5">
    <location>
        <position position="175"/>
    </location>
</feature>
<keyword evidence="3" id="KW-0413">Isomerase</keyword>
<dbReference type="SUPFAM" id="SSF55120">
    <property type="entry name" value="Pseudouridine synthase"/>
    <property type="match status" value="1"/>
</dbReference>
<organism evidence="5">
    <name type="scientific">marine sediment metagenome</name>
    <dbReference type="NCBI Taxonomy" id="412755"/>
    <lineage>
        <taxon>unclassified sequences</taxon>
        <taxon>metagenomes</taxon>
        <taxon>ecological metagenomes</taxon>
    </lineage>
</organism>
<proteinExistence type="inferred from homology"/>
<reference evidence="5" key="1">
    <citation type="journal article" date="2014" name="Front. Microbiol.">
        <title>High frequency of phylogenetically diverse reductive dehalogenase-homologous genes in deep subseafloor sedimentary metagenomes.</title>
        <authorList>
            <person name="Kawai M."/>
            <person name="Futagami T."/>
            <person name="Toyoda A."/>
            <person name="Takaki Y."/>
            <person name="Nishi S."/>
            <person name="Hori S."/>
            <person name="Arai W."/>
            <person name="Tsubouchi T."/>
            <person name="Morono Y."/>
            <person name="Uchiyama I."/>
            <person name="Ito T."/>
            <person name="Fujiyama A."/>
            <person name="Inagaki F."/>
            <person name="Takami H."/>
        </authorList>
    </citation>
    <scope>NUCLEOTIDE SEQUENCE</scope>
    <source>
        <strain evidence="5">Expedition CK06-06</strain>
    </source>
</reference>
<dbReference type="InterPro" id="IPR020095">
    <property type="entry name" value="PsdUridine_synth_TruA_C"/>
</dbReference>
<dbReference type="PANTHER" id="PTHR11142:SF0">
    <property type="entry name" value="TRNA PSEUDOURIDINE SYNTHASE-LIKE 1"/>
    <property type="match status" value="1"/>
</dbReference>
<dbReference type="InterPro" id="IPR020094">
    <property type="entry name" value="TruA/RsuA/RluB/E/F_N"/>
</dbReference>
<dbReference type="AlphaFoldDB" id="X1FPL6"/>
<evidence type="ECO:0000259" key="4">
    <source>
        <dbReference type="Pfam" id="PF01416"/>
    </source>
</evidence>
<keyword evidence="2" id="KW-0819">tRNA processing</keyword>
<sequence>HHSTQTVQLSGRTDRGVHSIGQLVMITTEEQFNIDKINRHLPDDIILWASTKAPPNFVPRYDVLMRHYRYYLDKSWANLNLDVVKKTAALLIGSNDFSQLAKPDAGRNTITTILNLSLHDYNGTYFLDIFGTRFLWKLVRKIVTLLNEIGNEVIKPEVINDILSGQKAIPSGIQP</sequence>
<dbReference type="InterPro" id="IPR001406">
    <property type="entry name" value="PsdUridine_synth_TruA"/>
</dbReference>
<dbReference type="EMBL" id="BARU01014050">
    <property type="protein sequence ID" value="GAH31319.1"/>
    <property type="molecule type" value="Genomic_DNA"/>
</dbReference>
<dbReference type="PANTHER" id="PTHR11142">
    <property type="entry name" value="PSEUDOURIDYLATE SYNTHASE"/>
    <property type="match status" value="1"/>
</dbReference>
<evidence type="ECO:0000256" key="1">
    <source>
        <dbReference type="ARBA" id="ARBA00009375"/>
    </source>
</evidence>
<dbReference type="GO" id="GO:0003723">
    <property type="term" value="F:RNA binding"/>
    <property type="evidence" value="ECO:0007669"/>
    <property type="project" value="InterPro"/>
</dbReference>
<dbReference type="InterPro" id="IPR020097">
    <property type="entry name" value="PsdUridine_synth_TruA_a/b_dom"/>
</dbReference>